<accession>A0A2T5PGI0</accession>
<sequence length="68" mass="7056">MNAVQFEALAELLRMRGGASQEAARLVLVDGVAPAEAARRVGIQPQAVNNVLNSCQRGIALARTAAGL</sequence>
<evidence type="ECO:0000313" key="4">
    <source>
        <dbReference type="Proteomes" id="UP000244052"/>
    </source>
</evidence>
<proteinExistence type="predicted"/>
<evidence type="ECO:0000256" key="2">
    <source>
        <dbReference type="ARBA" id="ARBA00023163"/>
    </source>
</evidence>
<dbReference type="Proteomes" id="UP000244052">
    <property type="component" value="Unassembled WGS sequence"/>
</dbReference>
<organism evidence="3 4">
    <name type="scientific">Ectopseudomonas oleovorans</name>
    <name type="common">Pseudomonas oleovorans</name>
    <dbReference type="NCBI Taxonomy" id="301"/>
    <lineage>
        <taxon>Bacteria</taxon>
        <taxon>Pseudomonadati</taxon>
        <taxon>Pseudomonadota</taxon>
        <taxon>Gammaproteobacteria</taxon>
        <taxon>Pseudomonadales</taxon>
        <taxon>Pseudomonadaceae</taxon>
        <taxon>Ectopseudomonas</taxon>
    </lineage>
</organism>
<evidence type="ECO:0000313" key="3">
    <source>
        <dbReference type="EMBL" id="PTU76825.1"/>
    </source>
</evidence>
<protein>
    <recommendedName>
        <fullName evidence="5">TrfB transcriptional repressor protein domain-containing protein</fullName>
    </recommendedName>
</protein>
<gene>
    <name evidence="3" type="ORF">DBO86_22745</name>
</gene>
<comment type="caution">
    <text evidence="3">The sequence shown here is derived from an EMBL/GenBank/DDBJ whole genome shotgun (WGS) entry which is preliminary data.</text>
</comment>
<dbReference type="RefSeq" id="WP_108234915.1">
    <property type="nucleotide sequence ID" value="NZ_QASO01000129.1"/>
</dbReference>
<dbReference type="Gene3D" id="1.10.10.2690">
    <property type="match status" value="1"/>
</dbReference>
<keyword evidence="4" id="KW-1185">Reference proteome</keyword>
<dbReference type="EMBL" id="QASO01000129">
    <property type="protein sequence ID" value="PTU76825.1"/>
    <property type="molecule type" value="Genomic_DNA"/>
</dbReference>
<name>A0A2T5PGI0_ECTOL</name>
<keyword evidence="1" id="KW-0805">Transcription regulation</keyword>
<reference evidence="3 4" key="1">
    <citation type="submission" date="2018-04" db="EMBL/GenBank/DDBJ databases">
        <title>Pseudomonas sp. nov., isolated from mangrove soil.</title>
        <authorList>
            <person name="Chen C."/>
        </authorList>
    </citation>
    <scope>NUCLEOTIDE SEQUENCE [LARGE SCALE GENOMIC DNA]</scope>
    <source>
        <strain evidence="3 4">JCM 14246</strain>
    </source>
</reference>
<evidence type="ECO:0008006" key="5">
    <source>
        <dbReference type="Google" id="ProtNLM"/>
    </source>
</evidence>
<dbReference type="InterPro" id="IPR053721">
    <property type="entry name" value="Fimbrial_Adhesin_Reg"/>
</dbReference>
<dbReference type="AlphaFoldDB" id="A0A2T5PGI0"/>
<evidence type="ECO:0000256" key="1">
    <source>
        <dbReference type="ARBA" id="ARBA00023015"/>
    </source>
</evidence>
<keyword evidence="2" id="KW-0804">Transcription</keyword>